<dbReference type="Pfam" id="PF01243">
    <property type="entry name" value="PNPOx_N"/>
    <property type="match status" value="1"/>
</dbReference>
<protein>
    <submittedName>
        <fullName evidence="2">Pyridoxamine 5'-phosphate oxidase family protein</fullName>
    </submittedName>
</protein>
<evidence type="ECO:0000313" key="2">
    <source>
        <dbReference type="EMBL" id="TGD71383.1"/>
    </source>
</evidence>
<dbReference type="PANTHER" id="PTHR39336">
    <property type="entry name" value="PYRIDOXAMINE PHOSPHATE OXIDASE FAMILY PROTEIN (AFU_ORTHOLOGUE AFUA_6G11440)"/>
    <property type="match status" value="1"/>
</dbReference>
<proteinExistence type="predicted"/>
<evidence type="ECO:0000259" key="1">
    <source>
        <dbReference type="Pfam" id="PF01243"/>
    </source>
</evidence>
<organism evidence="2 3">
    <name type="scientific">Mangrovimicrobium sediminis</name>
    <dbReference type="NCBI Taxonomy" id="2562682"/>
    <lineage>
        <taxon>Bacteria</taxon>
        <taxon>Pseudomonadati</taxon>
        <taxon>Pseudomonadota</taxon>
        <taxon>Gammaproteobacteria</taxon>
        <taxon>Cellvibrionales</taxon>
        <taxon>Halieaceae</taxon>
        <taxon>Mangrovimicrobium</taxon>
    </lineage>
</organism>
<dbReference type="EMBL" id="SRLE01000014">
    <property type="protein sequence ID" value="TGD71383.1"/>
    <property type="molecule type" value="Genomic_DNA"/>
</dbReference>
<dbReference type="Gene3D" id="2.30.110.10">
    <property type="entry name" value="Electron Transport, Fmn-binding Protein, Chain A"/>
    <property type="match status" value="1"/>
</dbReference>
<sequence>MAQQYRALEDKHIEFIARQQMYFVGSAGAEGFVNVSPKGMDSLRVLGPNRVAWLNLTGSGNETAAHVLENGRMTVMFCSYDAAPLILRLYGKAEVVYPRHERWDELAQHFPAHAGARQFFDLDVAMVQTSCGYAVPRYEFVEQRPTLVQWAEKHGAEGVMQYWQDKNRVSLDGADTGIFE</sequence>
<dbReference type="RefSeq" id="WP_135446275.1">
    <property type="nucleotide sequence ID" value="NZ_SRLE01000014.1"/>
</dbReference>
<dbReference type="SUPFAM" id="SSF50475">
    <property type="entry name" value="FMN-binding split barrel"/>
    <property type="match status" value="1"/>
</dbReference>
<dbReference type="InterPro" id="IPR011576">
    <property type="entry name" value="Pyridox_Oxase_N"/>
</dbReference>
<dbReference type="InterPro" id="IPR012349">
    <property type="entry name" value="Split_barrel_FMN-bd"/>
</dbReference>
<accession>A0A4Z0LVF8</accession>
<evidence type="ECO:0000313" key="3">
    <source>
        <dbReference type="Proteomes" id="UP000298050"/>
    </source>
</evidence>
<name>A0A4Z0LVF8_9GAMM</name>
<dbReference type="PANTHER" id="PTHR39336:SF1">
    <property type="entry name" value="PYRIDOXAMINE PHOSPHATE OXIDASE FAMILY PROTEIN (AFU_ORTHOLOGUE AFUA_6G11440)"/>
    <property type="match status" value="1"/>
</dbReference>
<comment type="caution">
    <text evidence="2">The sequence shown here is derived from an EMBL/GenBank/DDBJ whole genome shotgun (WGS) entry which is preliminary data.</text>
</comment>
<keyword evidence="3" id="KW-1185">Reference proteome</keyword>
<dbReference type="Proteomes" id="UP000298050">
    <property type="component" value="Unassembled WGS sequence"/>
</dbReference>
<feature type="domain" description="Pyridoxamine 5'-phosphate oxidase N-terminal" evidence="1">
    <location>
        <begin position="8"/>
        <end position="130"/>
    </location>
</feature>
<reference evidence="2 3" key="1">
    <citation type="submission" date="2019-04" db="EMBL/GenBank/DDBJ databases">
        <title>Taxonomy of novel Haliea sp. from mangrove soil of West Coast of India.</title>
        <authorList>
            <person name="Verma A."/>
            <person name="Kumar P."/>
            <person name="Krishnamurthi S."/>
        </authorList>
    </citation>
    <scope>NUCLEOTIDE SEQUENCE [LARGE SCALE GENOMIC DNA]</scope>
    <source>
        <strain evidence="2 3">SAOS-164</strain>
    </source>
</reference>
<dbReference type="OrthoDB" id="115989at2"/>
<gene>
    <name evidence="2" type="ORF">E4634_19115</name>
</gene>
<dbReference type="AlphaFoldDB" id="A0A4Z0LVF8"/>